<dbReference type="AlphaFoldDB" id="A0A183W097"/>
<name>A0A183W097_TRIRE</name>
<protein>
    <submittedName>
        <fullName evidence="2">Uncharacterized protein</fullName>
    </submittedName>
</protein>
<keyword evidence="1" id="KW-1185">Reference proteome</keyword>
<accession>A0A183W097</accession>
<reference evidence="1" key="1">
    <citation type="submission" date="2022-06" db="EMBL/GenBank/DDBJ databases">
        <authorList>
            <person name="Berger JAMES D."/>
            <person name="Berger JAMES D."/>
        </authorList>
    </citation>
    <scope>NUCLEOTIDE SEQUENCE [LARGE SCALE GENOMIC DNA]</scope>
</reference>
<evidence type="ECO:0000313" key="1">
    <source>
        <dbReference type="Proteomes" id="UP000050795"/>
    </source>
</evidence>
<dbReference type="OrthoDB" id="6257047at2759"/>
<dbReference type="Proteomes" id="UP000050795">
    <property type="component" value="Unassembled WGS sequence"/>
</dbReference>
<dbReference type="WBParaSite" id="TREG1_80940.1">
    <property type="protein sequence ID" value="TREG1_80940.1"/>
    <property type="gene ID" value="TREG1_80940"/>
</dbReference>
<organism evidence="1 2">
    <name type="scientific">Trichobilharzia regenti</name>
    <name type="common">Nasal bird schistosome</name>
    <dbReference type="NCBI Taxonomy" id="157069"/>
    <lineage>
        <taxon>Eukaryota</taxon>
        <taxon>Metazoa</taxon>
        <taxon>Spiralia</taxon>
        <taxon>Lophotrochozoa</taxon>
        <taxon>Platyhelminthes</taxon>
        <taxon>Trematoda</taxon>
        <taxon>Digenea</taxon>
        <taxon>Strigeidida</taxon>
        <taxon>Schistosomatoidea</taxon>
        <taxon>Schistosomatidae</taxon>
        <taxon>Trichobilharzia</taxon>
    </lineage>
</organism>
<sequence length="93" mass="10921">MFAISKFSFIILITLFISQPWITLIINAVPALNTNEQSVTYPGLQSPRAEVFFTEPTRESEEFLRMHYYYPNLSGDRRVFRKRAAYIDLPWGK</sequence>
<proteinExistence type="predicted"/>
<reference evidence="2" key="2">
    <citation type="submission" date="2023-11" db="UniProtKB">
        <authorList>
            <consortium name="WormBaseParasite"/>
        </authorList>
    </citation>
    <scope>IDENTIFICATION</scope>
</reference>
<evidence type="ECO:0000313" key="2">
    <source>
        <dbReference type="WBParaSite" id="TREG1_80940.1"/>
    </source>
</evidence>